<dbReference type="PANTHER" id="PTHR14191">
    <property type="entry name" value="PDZ DOMAIN CONTAINING PROTEIN"/>
    <property type="match status" value="1"/>
</dbReference>
<dbReference type="Gene3D" id="2.30.42.10">
    <property type="match status" value="1"/>
</dbReference>
<evidence type="ECO:0000256" key="1">
    <source>
        <dbReference type="ARBA" id="ARBA00022737"/>
    </source>
</evidence>
<accession>A0A915KZC4</accession>
<dbReference type="WBParaSite" id="nRc.2.0.1.t43530-RA">
    <property type="protein sequence ID" value="nRc.2.0.1.t43530-RA"/>
    <property type="gene ID" value="nRc.2.0.1.g43530"/>
</dbReference>
<evidence type="ECO:0000313" key="4">
    <source>
        <dbReference type="WBParaSite" id="nRc.2.0.1.t43530-RA"/>
    </source>
</evidence>
<dbReference type="InterPro" id="IPR036034">
    <property type="entry name" value="PDZ_sf"/>
</dbReference>
<feature type="region of interest" description="Disordered" evidence="2">
    <location>
        <begin position="238"/>
        <end position="292"/>
    </location>
</feature>
<proteinExistence type="predicted"/>
<reference evidence="4" key="1">
    <citation type="submission" date="2022-11" db="UniProtKB">
        <authorList>
            <consortium name="WormBaseParasite"/>
        </authorList>
    </citation>
    <scope>IDENTIFICATION</scope>
</reference>
<feature type="compositionally biased region" description="Polar residues" evidence="2">
    <location>
        <begin position="264"/>
        <end position="274"/>
    </location>
</feature>
<dbReference type="InterPro" id="IPR051067">
    <property type="entry name" value="NHER"/>
</dbReference>
<dbReference type="Proteomes" id="UP000887565">
    <property type="component" value="Unplaced"/>
</dbReference>
<dbReference type="AlphaFoldDB" id="A0A915KZC4"/>
<dbReference type="GO" id="GO:0072659">
    <property type="term" value="P:protein localization to plasma membrane"/>
    <property type="evidence" value="ECO:0007669"/>
    <property type="project" value="TreeGrafter"/>
</dbReference>
<protein>
    <submittedName>
        <fullName evidence="4">PDZ domain-containing protein</fullName>
    </submittedName>
</protein>
<keyword evidence="1" id="KW-0677">Repeat</keyword>
<feature type="compositionally biased region" description="Basic and acidic residues" evidence="2">
    <location>
        <begin position="245"/>
        <end position="260"/>
    </location>
</feature>
<keyword evidence="3" id="KW-1185">Reference proteome</keyword>
<name>A0A915KZC4_ROMCU</name>
<evidence type="ECO:0000256" key="2">
    <source>
        <dbReference type="SAM" id="MobiDB-lite"/>
    </source>
</evidence>
<dbReference type="GO" id="GO:0043495">
    <property type="term" value="F:protein-membrane adaptor activity"/>
    <property type="evidence" value="ECO:0007669"/>
    <property type="project" value="TreeGrafter"/>
</dbReference>
<sequence>MHCCPGDFYCPGKPDLLPNGLEATKFLSKAYFEKIDVSYKNFKPQLSPTNTSDQIPAHLNNSSSFENDNIRDQFSAVYDGAASSFNSEIVSQTPLLSRFDRRISGKERLSSFTPKWCRLMKKGLKDDFGFNLIADKKRGYFIGKIDEKSIAEAAGLKENLRLVGVNYHLVDLSVGYKDVVNLILKYPMHVTLMVVTEETHQYYSSNHMNYNFNEAEPLISQGENSGLLKENVEKNKVVESSPIHHQNDYEPATQKKDNQDRYGSATQYRQQMSLNLKEPRRPVTPTRPKSLYAGSANNPNFVLSENFFHMSVAEVRELISKQKKFDPRNNALSLLEKYNINLSNVDRTCTSVLTLRIGGLKMLKYSLPFRTKKLTFRALTPKGTDT</sequence>
<dbReference type="PANTHER" id="PTHR14191:SF3">
    <property type="entry name" value="NA(+)_H(+) EXCHANGE REGULATORY COFACTOR-LIKE PROTEIN NRFL-1"/>
    <property type="match status" value="1"/>
</dbReference>
<evidence type="ECO:0000313" key="3">
    <source>
        <dbReference type="Proteomes" id="UP000887565"/>
    </source>
</evidence>
<organism evidence="3 4">
    <name type="scientific">Romanomermis culicivorax</name>
    <name type="common">Nematode worm</name>
    <dbReference type="NCBI Taxonomy" id="13658"/>
    <lineage>
        <taxon>Eukaryota</taxon>
        <taxon>Metazoa</taxon>
        <taxon>Ecdysozoa</taxon>
        <taxon>Nematoda</taxon>
        <taxon>Enoplea</taxon>
        <taxon>Dorylaimia</taxon>
        <taxon>Mermithida</taxon>
        <taxon>Mermithoidea</taxon>
        <taxon>Mermithidae</taxon>
        <taxon>Romanomermis</taxon>
    </lineage>
</organism>
<dbReference type="GO" id="GO:0016324">
    <property type="term" value="C:apical plasma membrane"/>
    <property type="evidence" value="ECO:0007669"/>
    <property type="project" value="TreeGrafter"/>
</dbReference>
<dbReference type="SUPFAM" id="SSF50156">
    <property type="entry name" value="PDZ domain-like"/>
    <property type="match status" value="1"/>
</dbReference>